<accession>A0A392UUN6</accession>
<name>A0A392UUN6_9FABA</name>
<protein>
    <submittedName>
        <fullName evidence="1">NADPH:quinone oxidoreductase-like</fullName>
    </submittedName>
</protein>
<proteinExistence type="predicted"/>
<reference evidence="1 2" key="1">
    <citation type="journal article" date="2018" name="Front. Plant Sci.">
        <title>Red Clover (Trifolium pratense) and Zigzag Clover (T. medium) - A Picture of Genomic Similarities and Differences.</title>
        <authorList>
            <person name="Dluhosova J."/>
            <person name="Istvanek J."/>
            <person name="Nedelnik J."/>
            <person name="Repkova J."/>
        </authorList>
    </citation>
    <scope>NUCLEOTIDE SEQUENCE [LARGE SCALE GENOMIC DNA]</scope>
    <source>
        <strain evidence="2">cv. 10/8</strain>
        <tissue evidence="1">Leaf</tissue>
    </source>
</reference>
<comment type="caution">
    <text evidence="1">The sequence shown here is derived from an EMBL/GenBank/DDBJ whole genome shotgun (WGS) entry which is preliminary data.</text>
</comment>
<dbReference type="EMBL" id="LXQA010980204">
    <property type="protein sequence ID" value="MCI79734.1"/>
    <property type="molecule type" value="Genomic_DNA"/>
</dbReference>
<keyword evidence="2" id="KW-1185">Reference proteome</keyword>
<dbReference type="Proteomes" id="UP000265520">
    <property type="component" value="Unassembled WGS sequence"/>
</dbReference>
<sequence>MYDQITPVCAVHIGEAIGLLSTLTWVHELNLGPIDFELDSKKVVD</sequence>
<evidence type="ECO:0000313" key="2">
    <source>
        <dbReference type="Proteomes" id="UP000265520"/>
    </source>
</evidence>
<organism evidence="1 2">
    <name type="scientific">Trifolium medium</name>
    <dbReference type="NCBI Taxonomy" id="97028"/>
    <lineage>
        <taxon>Eukaryota</taxon>
        <taxon>Viridiplantae</taxon>
        <taxon>Streptophyta</taxon>
        <taxon>Embryophyta</taxon>
        <taxon>Tracheophyta</taxon>
        <taxon>Spermatophyta</taxon>
        <taxon>Magnoliopsida</taxon>
        <taxon>eudicotyledons</taxon>
        <taxon>Gunneridae</taxon>
        <taxon>Pentapetalae</taxon>
        <taxon>rosids</taxon>
        <taxon>fabids</taxon>
        <taxon>Fabales</taxon>
        <taxon>Fabaceae</taxon>
        <taxon>Papilionoideae</taxon>
        <taxon>50 kb inversion clade</taxon>
        <taxon>NPAAA clade</taxon>
        <taxon>Hologalegina</taxon>
        <taxon>IRL clade</taxon>
        <taxon>Trifolieae</taxon>
        <taxon>Trifolium</taxon>
    </lineage>
</organism>
<feature type="non-terminal residue" evidence="1">
    <location>
        <position position="45"/>
    </location>
</feature>
<dbReference type="AlphaFoldDB" id="A0A392UUN6"/>
<evidence type="ECO:0000313" key="1">
    <source>
        <dbReference type="EMBL" id="MCI79734.1"/>
    </source>
</evidence>